<sequence length="131" mass="14030">MILWLSGCALTGGKPVDSNSQEPSRTAEPAPFAPAAVSKERPAASPAASCGKLPEELAFAGKTYLLKERSPAAEPGMKLGYMKCEQGRLTAGDATDPFTVYTVGDPRTNSDILLYGDRESRARYMLEESSR</sequence>
<protein>
    <submittedName>
        <fullName evidence="2">Uncharacterized protein</fullName>
    </submittedName>
</protein>
<reference evidence="2 3" key="1">
    <citation type="submission" date="2022-02" db="EMBL/GenBank/DDBJ databases">
        <title>Paenibacillus sp. MBLB1776 Whole Genome Shotgun Sequencing.</title>
        <authorList>
            <person name="Hwang C.Y."/>
            <person name="Cho E.-S."/>
            <person name="Seo M.-J."/>
        </authorList>
    </citation>
    <scope>NUCLEOTIDE SEQUENCE [LARGE SCALE GENOMIC DNA]</scope>
    <source>
        <strain evidence="2 3">MBLB1776</strain>
    </source>
</reference>
<evidence type="ECO:0000256" key="1">
    <source>
        <dbReference type="SAM" id="MobiDB-lite"/>
    </source>
</evidence>
<evidence type="ECO:0000313" key="3">
    <source>
        <dbReference type="Proteomes" id="UP001305702"/>
    </source>
</evidence>
<feature type="region of interest" description="Disordered" evidence="1">
    <location>
        <begin position="12"/>
        <end position="49"/>
    </location>
</feature>
<dbReference type="Proteomes" id="UP001305702">
    <property type="component" value="Chromosome"/>
</dbReference>
<dbReference type="EMBL" id="CP130318">
    <property type="protein sequence ID" value="WNQ11801.1"/>
    <property type="molecule type" value="Genomic_DNA"/>
</dbReference>
<organism evidence="2 3">
    <name type="scientific">Paenibacillus aurantius</name>
    <dbReference type="NCBI Taxonomy" id="2918900"/>
    <lineage>
        <taxon>Bacteria</taxon>
        <taxon>Bacillati</taxon>
        <taxon>Bacillota</taxon>
        <taxon>Bacilli</taxon>
        <taxon>Bacillales</taxon>
        <taxon>Paenibacillaceae</taxon>
        <taxon>Paenibacillus</taxon>
    </lineage>
</organism>
<name>A0AA96RFS7_9BACL</name>
<accession>A0AA96RFS7</accession>
<evidence type="ECO:0000313" key="2">
    <source>
        <dbReference type="EMBL" id="WNQ11801.1"/>
    </source>
</evidence>
<dbReference type="KEGG" id="paun:MJA45_01730"/>
<dbReference type="RefSeq" id="WP_315605575.1">
    <property type="nucleotide sequence ID" value="NZ_CP130318.1"/>
</dbReference>
<keyword evidence="3" id="KW-1185">Reference proteome</keyword>
<dbReference type="AlphaFoldDB" id="A0AA96RFS7"/>
<gene>
    <name evidence="2" type="ORF">MJA45_01730</name>
</gene>
<proteinExistence type="predicted"/>